<dbReference type="EMBL" id="JAGKQM010000016">
    <property type="protein sequence ID" value="KAH0873957.1"/>
    <property type="molecule type" value="Genomic_DNA"/>
</dbReference>
<feature type="compositionally biased region" description="Polar residues" evidence="1">
    <location>
        <begin position="192"/>
        <end position="206"/>
    </location>
</feature>
<evidence type="ECO:0000313" key="3">
    <source>
        <dbReference type="Proteomes" id="UP000824890"/>
    </source>
</evidence>
<feature type="region of interest" description="Disordered" evidence="1">
    <location>
        <begin position="183"/>
        <end position="247"/>
    </location>
</feature>
<evidence type="ECO:0000256" key="1">
    <source>
        <dbReference type="SAM" id="MobiDB-lite"/>
    </source>
</evidence>
<feature type="non-terminal residue" evidence="2">
    <location>
        <position position="1"/>
    </location>
</feature>
<feature type="compositionally biased region" description="Basic and acidic residues" evidence="1">
    <location>
        <begin position="221"/>
        <end position="241"/>
    </location>
</feature>
<accession>A0ABQ7Z190</accession>
<sequence length="247" mass="28420">HGMSSLRFDLKKTKRKDVEVLILLSDSSIFTASDLLYSHISFDIMENQQLHFFDLNATRKWFIPDSFVTGEARNHKLYLRLHEKAYKVIIVFFAVYGASKGPISVHELNTFRHLPKEGAVYELSGFDVSRSNPNYRLSDSPFSVQFTDLTSFVELSNPVRIEHLRLRNYDQLMVVANTNTDLPDTKVRDQAKNQGGSNINSVKQQSLLKAKERLLKKRRKDEKPKDKAMKMITEMESKSNDSDCDIG</sequence>
<organism evidence="2 3">
    <name type="scientific">Brassica napus</name>
    <name type="common">Rape</name>
    <dbReference type="NCBI Taxonomy" id="3708"/>
    <lineage>
        <taxon>Eukaryota</taxon>
        <taxon>Viridiplantae</taxon>
        <taxon>Streptophyta</taxon>
        <taxon>Embryophyta</taxon>
        <taxon>Tracheophyta</taxon>
        <taxon>Spermatophyta</taxon>
        <taxon>Magnoliopsida</taxon>
        <taxon>eudicotyledons</taxon>
        <taxon>Gunneridae</taxon>
        <taxon>Pentapetalae</taxon>
        <taxon>rosids</taxon>
        <taxon>malvids</taxon>
        <taxon>Brassicales</taxon>
        <taxon>Brassicaceae</taxon>
        <taxon>Brassiceae</taxon>
        <taxon>Brassica</taxon>
    </lineage>
</organism>
<proteinExistence type="predicted"/>
<evidence type="ECO:0000313" key="2">
    <source>
        <dbReference type="EMBL" id="KAH0873957.1"/>
    </source>
</evidence>
<reference evidence="2 3" key="1">
    <citation type="submission" date="2021-05" db="EMBL/GenBank/DDBJ databases">
        <title>Genome Assembly of Synthetic Allotetraploid Brassica napus Reveals Homoeologous Exchanges between Subgenomes.</title>
        <authorList>
            <person name="Davis J.T."/>
        </authorList>
    </citation>
    <scope>NUCLEOTIDE SEQUENCE [LARGE SCALE GENOMIC DNA]</scope>
    <source>
        <strain evidence="3">cv. Da-Ae</strain>
        <tissue evidence="2">Seedling</tissue>
    </source>
</reference>
<dbReference type="Proteomes" id="UP000824890">
    <property type="component" value="Unassembled WGS sequence"/>
</dbReference>
<comment type="caution">
    <text evidence="2">The sequence shown here is derived from an EMBL/GenBank/DDBJ whole genome shotgun (WGS) entry which is preliminary data.</text>
</comment>
<keyword evidence="3" id="KW-1185">Reference proteome</keyword>
<gene>
    <name evidence="2" type="ORF">HID58_071319</name>
</gene>
<protein>
    <submittedName>
        <fullName evidence="2">Uncharacterized protein</fullName>
    </submittedName>
</protein>
<name>A0ABQ7Z190_BRANA</name>